<dbReference type="AlphaFoldDB" id="A0A8S2VQR5"/>
<comment type="caution">
    <text evidence="3">The sequence shown here is derived from an EMBL/GenBank/DDBJ whole genome shotgun (WGS) entry which is preliminary data.</text>
</comment>
<dbReference type="Proteomes" id="UP000682733">
    <property type="component" value="Unassembled WGS sequence"/>
</dbReference>
<feature type="region of interest" description="Disordered" evidence="1">
    <location>
        <begin position="1"/>
        <end position="25"/>
    </location>
</feature>
<feature type="compositionally biased region" description="Basic and acidic residues" evidence="1">
    <location>
        <begin position="15"/>
        <end position="25"/>
    </location>
</feature>
<sequence length="268" mass="30511">TATQRQPAIHQHGQQQEEKKHQQEDQKQMALSLQNLLLSSLTPSPTSELQSFCELLPFTGEVGQNVVHWLMAFNEAWSTAGIDEDQHRLWLRFKLLGGPKSWYRLKQKTLLSYNWKKVQMALIETFGTFSQIEQASEILRSQIASHETENALAEFRSDKVAASRKAPPTKGASNATSKITERIIIEKSKSDEVEEVKTPGHEYAVFNVADTAPNIVEKITNLFTTNNDEKIEDHKKEDSNNAEQNTIDVKQDAEEHGEETRGYTFDER</sequence>
<evidence type="ECO:0000313" key="4">
    <source>
        <dbReference type="Proteomes" id="UP000682733"/>
    </source>
</evidence>
<feature type="compositionally biased region" description="Basic and acidic residues" evidence="1">
    <location>
        <begin position="249"/>
        <end position="268"/>
    </location>
</feature>
<dbReference type="EMBL" id="CAJOBA010073188">
    <property type="protein sequence ID" value="CAF4403098.1"/>
    <property type="molecule type" value="Genomic_DNA"/>
</dbReference>
<dbReference type="EMBL" id="CAJNOK010049579">
    <property type="protein sequence ID" value="CAF1596619.1"/>
    <property type="molecule type" value="Genomic_DNA"/>
</dbReference>
<organism evidence="3 4">
    <name type="scientific">Didymodactylos carnosus</name>
    <dbReference type="NCBI Taxonomy" id="1234261"/>
    <lineage>
        <taxon>Eukaryota</taxon>
        <taxon>Metazoa</taxon>
        <taxon>Spiralia</taxon>
        <taxon>Gnathifera</taxon>
        <taxon>Rotifera</taxon>
        <taxon>Eurotatoria</taxon>
        <taxon>Bdelloidea</taxon>
        <taxon>Philodinida</taxon>
        <taxon>Philodinidae</taxon>
        <taxon>Didymodactylos</taxon>
    </lineage>
</organism>
<accession>A0A8S2VQR5</accession>
<feature type="compositionally biased region" description="Basic and acidic residues" evidence="1">
    <location>
        <begin position="227"/>
        <end position="239"/>
    </location>
</feature>
<evidence type="ECO:0000313" key="3">
    <source>
        <dbReference type="EMBL" id="CAF4403098.1"/>
    </source>
</evidence>
<name>A0A8S2VQR5_9BILA</name>
<feature type="region of interest" description="Disordered" evidence="1">
    <location>
        <begin position="224"/>
        <end position="268"/>
    </location>
</feature>
<proteinExistence type="predicted"/>
<reference evidence="3" key="1">
    <citation type="submission" date="2021-02" db="EMBL/GenBank/DDBJ databases">
        <authorList>
            <person name="Nowell W R."/>
        </authorList>
    </citation>
    <scope>NUCLEOTIDE SEQUENCE</scope>
</reference>
<protein>
    <submittedName>
        <fullName evidence="3">Uncharacterized protein</fullName>
    </submittedName>
</protein>
<evidence type="ECO:0000256" key="1">
    <source>
        <dbReference type="SAM" id="MobiDB-lite"/>
    </source>
</evidence>
<feature type="non-terminal residue" evidence="3">
    <location>
        <position position="1"/>
    </location>
</feature>
<gene>
    <name evidence="2" type="ORF">OVA965_LOCUS41849</name>
    <name evidence="3" type="ORF">TMI583_LOCUS43595</name>
</gene>
<evidence type="ECO:0000313" key="2">
    <source>
        <dbReference type="EMBL" id="CAF1596619.1"/>
    </source>
</evidence>
<dbReference type="Proteomes" id="UP000677228">
    <property type="component" value="Unassembled WGS sequence"/>
</dbReference>